<proteinExistence type="inferred from homology"/>
<dbReference type="GO" id="GO:0006813">
    <property type="term" value="P:potassium ion transport"/>
    <property type="evidence" value="ECO:0007669"/>
    <property type="project" value="InterPro"/>
</dbReference>
<protein>
    <submittedName>
        <fullName evidence="10">Putative transport protein</fullName>
    </submittedName>
</protein>
<keyword evidence="3" id="KW-0813">Transport</keyword>
<evidence type="ECO:0000259" key="9">
    <source>
        <dbReference type="PROSITE" id="PS51202"/>
    </source>
</evidence>
<feature type="transmembrane region" description="Helical" evidence="8">
    <location>
        <begin position="429"/>
        <end position="449"/>
    </location>
</feature>
<evidence type="ECO:0000256" key="1">
    <source>
        <dbReference type="ARBA" id="ARBA00004651"/>
    </source>
</evidence>
<dbReference type="Pfam" id="PF02080">
    <property type="entry name" value="TrkA_C"/>
    <property type="match status" value="2"/>
</dbReference>
<dbReference type="PROSITE" id="PS51202">
    <property type="entry name" value="RCK_C"/>
    <property type="match status" value="2"/>
</dbReference>
<dbReference type="PANTHER" id="PTHR30445:SF3">
    <property type="entry name" value="TRANSPORT PROTEIN YIDE-RELATED"/>
    <property type="match status" value="1"/>
</dbReference>
<dbReference type="AlphaFoldDB" id="A0A315ZDT8"/>
<comment type="caution">
    <text evidence="10">The sequence shown here is derived from an EMBL/GenBank/DDBJ whole genome shotgun (WGS) entry which is preliminary data.</text>
</comment>
<dbReference type="EMBL" id="QGDO01000001">
    <property type="protein sequence ID" value="PWJ43735.1"/>
    <property type="molecule type" value="Genomic_DNA"/>
</dbReference>
<evidence type="ECO:0000256" key="4">
    <source>
        <dbReference type="ARBA" id="ARBA00022475"/>
    </source>
</evidence>
<dbReference type="InterPro" id="IPR006512">
    <property type="entry name" value="YidE_YbjL"/>
</dbReference>
<evidence type="ECO:0000313" key="10">
    <source>
        <dbReference type="EMBL" id="PWJ43735.1"/>
    </source>
</evidence>
<dbReference type="GO" id="GO:0008324">
    <property type="term" value="F:monoatomic cation transmembrane transporter activity"/>
    <property type="evidence" value="ECO:0007669"/>
    <property type="project" value="InterPro"/>
</dbReference>
<dbReference type="RefSeq" id="WP_109615273.1">
    <property type="nucleotide sequence ID" value="NZ_QGDO01000001.1"/>
</dbReference>
<organism evidence="10 11">
    <name type="scientific">Sediminitomix flava</name>
    <dbReference type="NCBI Taxonomy" id="379075"/>
    <lineage>
        <taxon>Bacteria</taxon>
        <taxon>Pseudomonadati</taxon>
        <taxon>Bacteroidota</taxon>
        <taxon>Cytophagia</taxon>
        <taxon>Cytophagales</taxon>
        <taxon>Flammeovirgaceae</taxon>
        <taxon>Sediminitomix</taxon>
    </lineage>
</organism>
<sequence>MDFIIKVLTTDYFALFLIIGLGILLGRISIKGISFGVSAIIFVALFYGWFTQEVLGVPFAIPKIIQTLGLILFIFTIGMQAGPSFFESFRSQGSKLIIMAVLAVTTGCATTLGLAFLFDVDINIAAGLFTGALTSTPGLAAAIDSTGSDLASIGYGIAYPFGVIGVILFLRLSPKLFRVDLKKEDDNYKAQTTSSAPPVVNQNFIITNQNVFGKTIGDLSIRSMTKASISRVMHGDESISPNQDTVLSEGDLVRAVGTSEALHKVELLLGTPTDKKIPRSGLFEVDWIIATKQDVVGKSLQELNLRDNYQATVVRIRRADIDLVPRPSTKIRFGDKLKVSVTKGNFVPLCEALGNSSKALKQADFLPIAMGIVIGVLLGKVNFPLPGGNEFSLGLTGGVLIAALLLSWKGKTGPIIWNLSSEGNAMLRLLGLVLFLTPVGVGAGSKIVPTIAENGFGIFGIGALITIIPMVVSTVIARVVLKINFFSALGALTGGMTSTPGLSAIEPMTDTDAPSVAYATVYPFALVTVIFCSQIIAFFA</sequence>
<evidence type="ECO:0000256" key="2">
    <source>
        <dbReference type="ARBA" id="ARBA00009854"/>
    </source>
</evidence>
<name>A0A315ZDT8_SEDFL</name>
<evidence type="ECO:0000256" key="8">
    <source>
        <dbReference type="SAM" id="Phobius"/>
    </source>
</evidence>
<feature type="transmembrane region" description="Helical" evidence="8">
    <location>
        <begin position="365"/>
        <end position="385"/>
    </location>
</feature>
<feature type="transmembrane region" description="Helical" evidence="8">
    <location>
        <begin position="391"/>
        <end position="408"/>
    </location>
</feature>
<keyword evidence="4" id="KW-1003">Cell membrane</keyword>
<feature type="transmembrane region" description="Helical" evidence="8">
    <location>
        <begin position="153"/>
        <end position="173"/>
    </location>
</feature>
<dbReference type="NCBIfam" id="TIGR01625">
    <property type="entry name" value="YidE_YbjL_dupl"/>
    <property type="match status" value="2"/>
</dbReference>
<dbReference type="PANTHER" id="PTHR30445">
    <property type="entry name" value="K(+)_H(+) ANTIPORTER SUBUNIT KHTT"/>
    <property type="match status" value="1"/>
</dbReference>
<evidence type="ECO:0000313" key="11">
    <source>
        <dbReference type="Proteomes" id="UP000245535"/>
    </source>
</evidence>
<feature type="transmembrane region" description="Helical" evidence="8">
    <location>
        <begin position="56"/>
        <end position="75"/>
    </location>
</feature>
<dbReference type="Proteomes" id="UP000245535">
    <property type="component" value="Unassembled WGS sequence"/>
</dbReference>
<reference evidence="10 11" key="1">
    <citation type="submission" date="2018-03" db="EMBL/GenBank/DDBJ databases">
        <title>Genomic Encyclopedia of Archaeal and Bacterial Type Strains, Phase II (KMG-II): from individual species to whole genera.</title>
        <authorList>
            <person name="Goeker M."/>
        </authorList>
    </citation>
    <scope>NUCLEOTIDE SEQUENCE [LARGE SCALE GENOMIC DNA]</scope>
    <source>
        <strain evidence="10 11">DSM 28229</strain>
    </source>
</reference>
<evidence type="ECO:0000256" key="6">
    <source>
        <dbReference type="ARBA" id="ARBA00022989"/>
    </source>
</evidence>
<dbReference type="InterPro" id="IPR050144">
    <property type="entry name" value="AAE_transporter"/>
</dbReference>
<feature type="transmembrane region" description="Helical" evidence="8">
    <location>
        <begin position="483"/>
        <end position="505"/>
    </location>
</feature>
<evidence type="ECO:0000256" key="7">
    <source>
        <dbReference type="ARBA" id="ARBA00023136"/>
    </source>
</evidence>
<dbReference type="SUPFAM" id="SSF116726">
    <property type="entry name" value="TrkA C-terminal domain-like"/>
    <property type="match status" value="2"/>
</dbReference>
<dbReference type="Pfam" id="PF06826">
    <property type="entry name" value="Asp-Al_Ex"/>
    <property type="match status" value="2"/>
</dbReference>
<dbReference type="InterPro" id="IPR006037">
    <property type="entry name" value="RCK_C"/>
</dbReference>
<feature type="transmembrane region" description="Helical" evidence="8">
    <location>
        <begin position="33"/>
        <end position="50"/>
    </location>
</feature>
<keyword evidence="6 8" id="KW-1133">Transmembrane helix</keyword>
<gene>
    <name evidence="10" type="ORF">BC781_10181</name>
</gene>
<feature type="transmembrane region" description="Helical" evidence="8">
    <location>
        <begin position="96"/>
        <end position="118"/>
    </location>
</feature>
<dbReference type="Gene3D" id="3.30.70.1450">
    <property type="entry name" value="Regulator of K+ conductance, C-terminal domain"/>
    <property type="match status" value="2"/>
</dbReference>
<feature type="transmembrane region" description="Helical" evidence="8">
    <location>
        <begin position="12"/>
        <end position="28"/>
    </location>
</feature>
<keyword evidence="5 8" id="KW-0812">Transmembrane</keyword>
<keyword evidence="7 8" id="KW-0472">Membrane</keyword>
<accession>A0A315ZDT8</accession>
<evidence type="ECO:0000256" key="3">
    <source>
        <dbReference type="ARBA" id="ARBA00022448"/>
    </source>
</evidence>
<feature type="domain" description="RCK C-terminal" evidence="9">
    <location>
        <begin position="189"/>
        <end position="271"/>
    </location>
</feature>
<comment type="subcellular location">
    <subcellularLocation>
        <location evidence="1">Cell membrane</location>
        <topology evidence="1">Multi-pass membrane protein</topology>
    </subcellularLocation>
</comment>
<evidence type="ECO:0000256" key="5">
    <source>
        <dbReference type="ARBA" id="ARBA00022692"/>
    </source>
</evidence>
<feature type="domain" description="RCK C-terminal" evidence="9">
    <location>
        <begin position="273"/>
        <end position="356"/>
    </location>
</feature>
<feature type="transmembrane region" description="Helical" evidence="8">
    <location>
        <begin position="517"/>
        <end position="539"/>
    </location>
</feature>
<comment type="similarity">
    <text evidence="2">Belongs to the AAE transporter (TC 2.A.81) family.</text>
</comment>
<keyword evidence="11" id="KW-1185">Reference proteome</keyword>
<feature type="transmembrane region" description="Helical" evidence="8">
    <location>
        <begin position="455"/>
        <end position="476"/>
    </location>
</feature>
<dbReference type="OrthoDB" id="9155749at2"/>
<dbReference type="GO" id="GO:0005886">
    <property type="term" value="C:plasma membrane"/>
    <property type="evidence" value="ECO:0007669"/>
    <property type="project" value="UniProtKB-SubCell"/>
</dbReference>
<dbReference type="InterPro" id="IPR036721">
    <property type="entry name" value="RCK_C_sf"/>
</dbReference>